<sequence>MAANKMTPSTGDVEGKGVHSGVGSNSQVLSLSPSFADDKVAGSGREDVTQAAVGVLSAGEEDFDEGREGGGVPGKEVGRELLGLVERLTEDHMRDLVEKLGVSYEGVEKGIRLSLNLIQKRMVGSVSKGSKTGKTCRREESVKKGEVMVVVEGEGSLVGEEGRCEALSSLSDIDDLASVFSKLNKNVNEPRNAGVIGDRRSFSRESSSTADWSQDADFSKWLDQQILDAENVQEGKRWWSQPQSSSARGAESRPLYRTSTYPQQQQQQQQHSPVEPVLVPKSSFTSYPPPGGRSQASPNKSHHSSIPTRTSSGPLPFSGSNLSPFSSSQLHLAGLSHGLPHGGNMAQFSASGLSLENQQQSLLSQVNMYPGEHSNLLSSLLRQQLPYLNDLMASQLLSQQQQWRMRPAQPSLSHFSHLQSQPIILHPSSSQIMKHDLMLGIADLRDQRPKAGQRGRQSMRFSQQSSDASSQKSDSGRPQFRSKYMSSEEIESILRIQHAATHSSDPYIDDYYHQACLAKKSTGVRLKRPFCPNFTNDMPSRARANSETHAYLHVDALGRFSFSSIRRPRPLLEVDPPASGDNVLDQKSSVRPLEQEPMLAARITIEDGICLLLDVDDIDRLLQFSQPPDGGSQLRRKRHVLLEGLAASLQLVDPLGPGKAGHSVGLGPNDDLVFLRLVSLPKGRKLLSRYLRLLFPGSDLARIVCMAVFRHLRYLFGGLPSDLSAAETTVNLARTVSSCVCGMDLSALSACLAAIVCSSEQPPLRPLGSSAGDGASIIIKSVLERATDLLTGPHAPVNYSISIRSLWQASFDAFFVLLTKYCSSKYDTIMHSLLIQAPNTAIAKSEAARAISREMPVELLRTSLPHTDEHQRKMLVDFAQRSTMPATGFNARGSGSGQLNSESVPG</sequence>
<evidence type="ECO:0000313" key="4">
    <source>
        <dbReference type="EMBL" id="MQL91860.1"/>
    </source>
</evidence>
<dbReference type="PANTHER" id="PTHR21551:SF0">
    <property type="entry name" value="PROTEIN ASSOCIATED WITH TOPO II RELATED-1, ISOFORM A"/>
    <property type="match status" value="1"/>
</dbReference>
<feature type="region of interest" description="Disordered" evidence="3">
    <location>
        <begin position="448"/>
        <end position="484"/>
    </location>
</feature>
<feature type="compositionally biased region" description="Low complexity" evidence="3">
    <location>
        <begin position="311"/>
        <end position="322"/>
    </location>
</feature>
<evidence type="ECO:0008006" key="6">
    <source>
        <dbReference type="Google" id="ProtNLM"/>
    </source>
</evidence>
<feature type="compositionally biased region" description="Polar residues" evidence="3">
    <location>
        <begin position="22"/>
        <end position="33"/>
    </location>
</feature>
<feature type="compositionally biased region" description="Polar residues" evidence="3">
    <location>
        <begin position="897"/>
        <end position="906"/>
    </location>
</feature>
<feature type="compositionally biased region" description="Basic and acidic residues" evidence="3">
    <location>
        <begin position="36"/>
        <end position="48"/>
    </location>
</feature>
<dbReference type="AlphaFoldDB" id="A0A843VDS4"/>
<dbReference type="GO" id="GO:0033962">
    <property type="term" value="P:P-body assembly"/>
    <property type="evidence" value="ECO:0007669"/>
    <property type="project" value="TreeGrafter"/>
</dbReference>
<evidence type="ECO:0000256" key="3">
    <source>
        <dbReference type="SAM" id="MobiDB-lite"/>
    </source>
</evidence>
<comment type="caution">
    <text evidence="4">The sequence shown here is derived from an EMBL/GenBank/DDBJ whole genome shotgun (WGS) entry which is preliminary data.</text>
</comment>
<evidence type="ECO:0000256" key="2">
    <source>
        <dbReference type="ARBA" id="ARBA00022490"/>
    </source>
</evidence>
<dbReference type="GO" id="GO:0000290">
    <property type="term" value="P:deadenylation-dependent decapping of nuclear-transcribed mRNA"/>
    <property type="evidence" value="ECO:0007669"/>
    <property type="project" value="InterPro"/>
</dbReference>
<dbReference type="EMBL" id="NMUH01001386">
    <property type="protein sequence ID" value="MQL91860.1"/>
    <property type="molecule type" value="Genomic_DNA"/>
</dbReference>
<feature type="region of interest" description="Disordered" evidence="3">
    <location>
        <begin position="887"/>
        <end position="906"/>
    </location>
</feature>
<dbReference type="Proteomes" id="UP000652761">
    <property type="component" value="Unassembled WGS sequence"/>
</dbReference>
<reference evidence="4" key="1">
    <citation type="submission" date="2017-07" db="EMBL/GenBank/DDBJ databases">
        <title>Taro Niue Genome Assembly and Annotation.</title>
        <authorList>
            <person name="Atibalentja N."/>
            <person name="Keating K."/>
            <person name="Fields C.J."/>
        </authorList>
    </citation>
    <scope>NUCLEOTIDE SEQUENCE</scope>
    <source>
        <strain evidence="4">Niue_2</strain>
        <tissue evidence="4">Leaf</tissue>
    </source>
</reference>
<gene>
    <name evidence="4" type="ORF">Taro_024475</name>
</gene>
<keyword evidence="5" id="KW-1185">Reference proteome</keyword>
<name>A0A843VDS4_COLES</name>
<dbReference type="OrthoDB" id="74835at2759"/>
<protein>
    <recommendedName>
        <fullName evidence="6">Topoisomerase II-associated protein PAT1</fullName>
    </recommendedName>
</protein>
<keyword evidence="2" id="KW-0963">Cytoplasm</keyword>
<proteinExistence type="predicted"/>
<organism evidence="4 5">
    <name type="scientific">Colocasia esculenta</name>
    <name type="common">Wild taro</name>
    <name type="synonym">Arum esculentum</name>
    <dbReference type="NCBI Taxonomy" id="4460"/>
    <lineage>
        <taxon>Eukaryota</taxon>
        <taxon>Viridiplantae</taxon>
        <taxon>Streptophyta</taxon>
        <taxon>Embryophyta</taxon>
        <taxon>Tracheophyta</taxon>
        <taxon>Spermatophyta</taxon>
        <taxon>Magnoliopsida</taxon>
        <taxon>Liliopsida</taxon>
        <taxon>Araceae</taxon>
        <taxon>Aroideae</taxon>
        <taxon>Colocasieae</taxon>
        <taxon>Colocasia</taxon>
    </lineage>
</organism>
<comment type="subcellular location">
    <subcellularLocation>
        <location evidence="1">Cytoplasm</location>
        <location evidence="1">P-body</location>
    </subcellularLocation>
</comment>
<evidence type="ECO:0000256" key="1">
    <source>
        <dbReference type="ARBA" id="ARBA00004201"/>
    </source>
</evidence>
<feature type="compositionally biased region" description="Polar residues" evidence="3">
    <location>
        <begin position="294"/>
        <end position="310"/>
    </location>
</feature>
<accession>A0A843VDS4</accession>
<feature type="region of interest" description="Disordered" evidence="3">
    <location>
        <begin position="188"/>
        <end position="209"/>
    </location>
</feature>
<feature type="compositionally biased region" description="Low complexity" evidence="3">
    <location>
        <begin position="462"/>
        <end position="473"/>
    </location>
</feature>
<dbReference type="PANTHER" id="PTHR21551">
    <property type="entry name" value="TOPOISOMERASE II-ASSOCIATED PROTEIN PAT1"/>
    <property type="match status" value="1"/>
</dbReference>
<feature type="compositionally biased region" description="Polar residues" evidence="3">
    <location>
        <begin position="1"/>
        <end position="10"/>
    </location>
</feature>
<evidence type="ECO:0000313" key="5">
    <source>
        <dbReference type="Proteomes" id="UP000652761"/>
    </source>
</evidence>
<feature type="region of interest" description="Disordered" evidence="3">
    <location>
        <begin position="233"/>
        <end position="322"/>
    </location>
</feature>
<dbReference type="GO" id="GO:0003723">
    <property type="term" value="F:RNA binding"/>
    <property type="evidence" value="ECO:0007669"/>
    <property type="project" value="TreeGrafter"/>
</dbReference>
<dbReference type="GO" id="GO:0000932">
    <property type="term" value="C:P-body"/>
    <property type="evidence" value="ECO:0007669"/>
    <property type="project" value="UniProtKB-SubCell"/>
</dbReference>
<dbReference type="InterPro" id="IPR039900">
    <property type="entry name" value="Pat1-like"/>
</dbReference>
<feature type="region of interest" description="Disordered" evidence="3">
    <location>
        <begin position="1"/>
        <end position="75"/>
    </location>
</feature>